<dbReference type="PRINTS" id="PR00081">
    <property type="entry name" value="GDHRDH"/>
</dbReference>
<gene>
    <name evidence="3" type="ORF">AOA14_05200</name>
</gene>
<evidence type="ECO:0000256" key="2">
    <source>
        <dbReference type="ARBA" id="ARBA00023002"/>
    </source>
</evidence>
<evidence type="ECO:0000256" key="1">
    <source>
        <dbReference type="ARBA" id="ARBA00006484"/>
    </source>
</evidence>
<dbReference type="InterPro" id="IPR002347">
    <property type="entry name" value="SDR_fam"/>
</dbReference>
<dbReference type="GO" id="GO:0016491">
    <property type="term" value="F:oxidoreductase activity"/>
    <property type="evidence" value="ECO:0007669"/>
    <property type="project" value="UniProtKB-KW"/>
</dbReference>
<dbReference type="PANTHER" id="PTHR43639:SF1">
    <property type="entry name" value="SHORT-CHAIN DEHYDROGENASE_REDUCTASE FAMILY PROTEIN"/>
    <property type="match status" value="1"/>
</dbReference>
<dbReference type="InterPro" id="IPR036291">
    <property type="entry name" value="NAD(P)-bd_dom_sf"/>
</dbReference>
<dbReference type="Gene3D" id="3.40.50.720">
    <property type="entry name" value="NAD(P)-binding Rossmann-like Domain"/>
    <property type="match status" value="1"/>
</dbReference>
<dbReference type="KEGG" id="ster:AOA14_05200"/>
<protein>
    <submittedName>
        <fullName evidence="3">Short-chain dehydrogenase</fullName>
    </submittedName>
</protein>
<dbReference type="AlphaFoldDB" id="A0A142VW95"/>
<dbReference type="SUPFAM" id="SSF51735">
    <property type="entry name" value="NAD(P)-binding Rossmann-fold domains"/>
    <property type="match status" value="1"/>
</dbReference>
<dbReference type="EMBL" id="CP013342">
    <property type="protein sequence ID" value="AMU93999.1"/>
    <property type="molecule type" value="Genomic_DNA"/>
</dbReference>
<proteinExistence type="inferred from homology"/>
<comment type="similarity">
    <text evidence="1">Belongs to the short-chain dehydrogenases/reductases (SDR) family.</text>
</comment>
<dbReference type="STRING" id="1219058.AOA14_05200"/>
<reference evidence="3 4" key="2">
    <citation type="journal article" date="2016" name="Genome Announc.">
        <title>Complete Genome Sequence of Sphingopyxis terrae Strain 203-1 (NBRC 111660), a Polyethylene Glycol Degrader.</title>
        <authorList>
            <person name="Ohtsubo Y."/>
            <person name="Nonoyama S."/>
            <person name="Nagata Y."/>
            <person name="Numata M."/>
            <person name="Tsuchikane K."/>
            <person name="Hosoyama A."/>
            <person name="Yamazoe A."/>
            <person name="Tsuda M."/>
            <person name="Fujita N."/>
            <person name="Kawai F."/>
        </authorList>
    </citation>
    <scope>NUCLEOTIDE SEQUENCE [LARGE SCALE GENOMIC DNA]</scope>
    <source>
        <strain evidence="3 4">203-1</strain>
    </source>
</reference>
<accession>A0A142VW95</accession>
<reference evidence="4" key="1">
    <citation type="submission" date="2015-11" db="EMBL/GenBank/DDBJ databases">
        <title>Complete genome sequence of a polyethylene glycol-degrading strain Sphingopyxis terrae strain 203-1 (NBRC 15098).</title>
        <authorList>
            <person name="Yoshiyuki O."/>
            <person name="Shouta N."/>
            <person name="Nagata Y."/>
            <person name="Numata M."/>
            <person name="Tsuchikane K."/>
            <person name="Hosoyama A."/>
            <person name="Yamazoe A."/>
            <person name="Tsuda M."/>
            <person name="Fujita N."/>
            <person name="Kawai F."/>
        </authorList>
    </citation>
    <scope>NUCLEOTIDE SEQUENCE [LARGE SCALE GENOMIC DNA]</scope>
    <source>
        <strain evidence="4">203-1</strain>
    </source>
</reference>
<dbReference type="PANTHER" id="PTHR43639">
    <property type="entry name" value="OXIDOREDUCTASE, SHORT-CHAIN DEHYDROGENASE/REDUCTASE FAMILY (AFU_ORTHOLOGUE AFUA_5G02870)"/>
    <property type="match status" value="1"/>
</dbReference>
<sequence length="255" mass="26322">MTAAPIALVTGGLHRIGAAIAARLARGGYALAIHKRSPGEADAVLAEALAETGAECHRFAADLADPAAVDALVPAVTAKFGRAPVLLVNNASLFPEGEWDTLTGAALAETMQINHHAPVMLARALVAANEGGRRPAIVNILDQRIANPVPDQLAYSLSKQALWQATATLAVAFGARARVNAVAPGLTLPTDDYSAGQMTRLAARMPLGALPTPDDIADAVAWLARAEAVTGQTIFVDGGAHLAPLGRDFVALERD</sequence>
<dbReference type="Proteomes" id="UP000076234">
    <property type="component" value="Chromosome"/>
</dbReference>
<name>A0A142VW95_9SPHN</name>
<evidence type="ECO:0000313" key="3">
    <source>
        <dbReference type="EMBL" id="AMU93999.1"/>
    </source>
</evidence>
<organism evidence="3 4">
    <name type="scientific">Sphingopyxis terrae subsp. terrae NBRC 15098</name>
    <dbReference type="NCBI Taxonomy" id="1219058"/>
    <lineage>
        <taxon>Bacteria</taxon>
        <taxon>Pseudomonadati</taxon>
        <taxon>Pseudomonadota</taxon>
        <taxon>Alphaproteobacteria</taxon>
        <taxon>Sphingomonadales</taxon>
        <taxon>Sphingomonadaceae</taxon>
        <taxon>Sphingopyxis</taxon>
    </lineage>
</organism>
<dbReference type="RefSeq" id="WP_062901037.1">
    <property type="nucleotide sequence ID" value="NZ_CP013342.1"/>
</dbReference>
<evidence type="ECO:0000313" key="4">
    <source>
        <dbReference type="Proteomes" id="UP000076234"/>
    </source>
</evidence>
<keyword evidence="2" id="KW-0560">Oxidoreductase</keyword>
<dbReference type="Pfam" id="PF13561">
    <property type="entry name" value="adh_short_C2"/>
    <property type="match status" value="1"/>
</dbReference>